<reference evidence="2" key="1">
    <citation type="submission" date="2017-11" db="EMBL/GenBank/DDBJ databases">
        <title>Three new genomes from thermophilic consortium.</title>
        <authorList>
            <person name="Quaggio R."/>
            <person name="Amgarten D."/>
            <person name="Setubal J.C."/>
        </authorList>
    </citation>
    <scope>NUCLEOTIDE SEQUENCE</scope>
    <source>
        <strain evidence="2">ZCTH01-B2</strain>
    </source>
</reference>
<feature type="transmembrane region" description="Helical" evidence="1">
    <location>
        <begin position="12"/>
        <end position="33"/>
    </location>
</feature>
<keyword evidence="1" id="KW-1133">Transmembrane helix</keyword>
<dbReference type="AlphaFoldDB" id="A0A953I775"/>
<evidence type="ECO:0000313" key="3">
    <source>
        <dbReference type="Proteomes" id="UP000732377"/>
    </source>
</evidence>
<organism evidence="2 3">
    <name type="scientific">Symbiobacterium thermophilum</name>
    <dbReference type="NCBI Taxonomy" id="2734"/>
    <lineage>
        <taxon>Bacteria</taxon>
        <taxon>Bacillati</taxon>
        <taxon>Bacillota</taxon>
        <taxon>Clostridia</taxon>
        <taxon>Eubacteriales</taxon>
        <taxon>Symbiobacteriaceae</taxon>
        <taxon>Symbiobacterium</taxon>
    </lineage>
</organism>
<evidence type="ECO:0000256" key="1">
    <source>
        <dbReference type="SAM" id="Phobius"/>
    </source>
</evidence>
<keyword evidence="1" id="KW-0812">Transmembrane</keyword>
<comment type="caution">
    <text evidence="2">The sequence shown here is derived from an EMBL/GenBank/DDBJ whole genome shotgun (WGS) entry which is preliminary data.</text>
</comment>
<evidence type="ECO:0000313" key="2">
    <source>
        <dbReference type="EMBL" id="MBY6275728.1"/>
    </source>
</evidence>
<dbReference type="Proteomes" id="UP000732377">
    <property type="component" value="Unassembled WGS sequence"/>
</dbReference>
<dbReference type="EMBL" id="PIUK01000037">
    <property type="protein sequence ID" value="MBY6275728.1"/>
    <property type="molecule type" value="Genomic_DNA"/>
</dbReference>
<dbReference type="RefSeq" id="WP_273378634.1">
    <property type="nucleotide sequence ID" value="NZ_PIUK01000037.1"/>
</dbReference>
<feature type="transmembrane region" description="Helical" evidence="1">
    <location>
        <begin position="39"/>
        <end position="65"/>
    </location>
</feature>
<keyword evidence="1" id="KW-0472">Membrane</keyword>
<gene>
    <name evidence="2" type="ORF">CWE10_05815</name>
</gene>
<proteinExistence type="predicted"/>
<protein>
    <submittedName>
        <fullName evidence="2">Uncharacterized protein</fullName>
    </submittedName>
</protein>
<accession>A0A953I775</accession>
<name>A0A953I775_SYMTR</name>
<sequence>MRRRLDLTTPADVFFDPVVQLAALCPICALAALRPEAALAALAPGLVLFNPAINPAAALAAFAAGSVPARRRPHRTGRPAVGPGRPWLHDAGVAWEGDQVAAGAGLPAGAGGGSGAWCAFPGAPDAVVVRPGGSRWVFRGDGRA</sequence>